<accession>A0ACC3TUI5</accession>
<dbReference type="EMBL" id="MU970057">
    <property type="protein sequence ID" value="KAK9323828.1"/>
    <property type="molecule type" value="Genomic_DNA"/>
</dbReference>
<reference evidence="2" key="1">
    <citation type="journal article" date="2024" name="Front. Bioeng. Biotechnol.">
        <title>Genome-scale model development and genomic sequencing of the oleaginous clade Lipomyces.</title>
        <authorList>
            <person name="Czajka J.J."/>
            <person name="Han Y."/>
            <person name="Kim J."/>
            <person name="Mondo S.J."/>
            <person name="Hofstad B.A."/>
            <person name="Robles A."/>
            <person name="Haridas S."/>
            <person name="Riley R."/>
            <person name="LaButti K."/>
            <person name="Pangilinan J."/>
            <person name="Andreopoulos W."/>
            <person name="Lipzen A."/>
            <person name="Yan J."/>
            <person name="Wang M."/>
            <person name="Ng V."/>
            <person name="Grigoriev I.V."/>
            <person name="Spatafora J.W."/>
            <person name="Magnuson J.K."/>
            <person name="Baker S.E."/>
            <person name="Pomraning K.R."/>
        </authorList>
    </citation>
    <scope>NUCLEOTIDE SEQUENCE [LARGE SCALE GENOMIC DNA]</scope>
    <source>
        <strain evidence="2">CBS 10300</strain>
    </source>
</reference>
<comment type="caution">
    <text evidence="1">The sequence shown here is derived from an EMBL/GenBank/DDBJ whole genome shotgun (WGS) entry which is preliminary data.</text>
</comment>
<gene>
    <name evidence="1" type="ORF">V1517DRAFT_87707</name>
</gene>
<sequence length="67" mass="6910">MGAVVSCFSAILESIGVCLMSIVHGIGSIFQAIIAGIVSLFAIIISCLTCGHTGRRRTRPMATTSAV</sequence>
<dbReference type="Proteomes" id="UP001489719">
    <property type="component" value="Unassembled WGS sequence"/>
</dbReference>
<proteinExistence type="predicted"/>
<evidence type="ECO:0000313" key="1">
    <source>
        <dbReference type="EMBL" id="KAK9323828.1"/>
    </source>
</evidence>
<protein>
    <submittedName>
        <fullName evidence="1">Uncharacterized protein</fullName>
    </submittedName>
</protein>
<organism evidence="1 2">
    <name type="scientific">Lipomyces orientalis</name>
    <dbReference type="NCBI Taxonomy" id="1233043"/>
    <lineage>
        <taxon>Eukaryota</taxon>
        <taxon>Fungi</taxon>
        <taxon>Dikarya</taxon>
        <taxon>Ascomycota</taxon>
        <taxon>Saccharomycotina</taxon>
        <taxon>Lipomycetes</taxon>
        <taxon>Lipomycetales</taxon>
        <taxon>Lipomycetaceae</taxon>
        <taxon>Lipomyces</taxon>
    </lineage>
</organism>
<keyword evidence="2" id="KW-1185">Reference proteome</keyword>
<name>A0ACC3TUI5_9ASCO</name>
<evidence type="ECO:0000313" key="2">
    <source>
        <dbReference type="Proteomes" id="UP001489719"/>
    </source>
</evidence>